<keyword evidence="1" id="KW-1133">Transmembrane helix</keyword>
<dbReference type="AlphaFoldDB" id="Q5KQB5"/>
<evidence type="ECO:0000313" key="2">
    <source>
        <dbReference type="EMBL" id="AAW56913.1"/>
    </source>
</evidence>
<name>Q5KQB5_ORYSJ</name>
<proteinExistence type="predicted"/>
<feature type="transmembrane region" description="Helical" evidence="1">
    <location>
        <begin position="40"/>
        <end position="70"/>
    </location>
</feature>
<protein>
    <submittedName>
        <fullName evidence="2">Uncharacterized protein</fullName>
    </submittedName>
</protein>
<reference evidence="3" key="1">
    <citation type="journal article" date="2005" name="Nature">
        <title>The map-based sequence of the rice genome.</title>
        <authorList>
            <consortium name="International rice genome sequencing project (IRGSP)"/>
            <person name="Matsumoto T."/>
            <person name="Wu J."/>
            <person name="Kanamori H."/>
            <person name="Katayose Y."/>
            <person name="Fujisawa M."/>
            <person name="Namiki N."/>
            <person name="Mizuno H."/>
            <person name="Yamamoto K."/>
            <person name="Antonio B.A."/>
            <person name="Baba T."/>
            <person name="Sakata K."/>
            <person name="Nagamura Y."/>
            <person name="Aoki H."/>
            <person name="Arikawa K."/>
            <person name="Arita K."/>
            <person name="Bito T."/>
            <person name="Chiden Y."/>
            <person name="Fujitsuka N."/>
            <person name="Fukunaka R."/>
            <person name="Hamada M."/>
            <person name="Harada C."/>
            <person name="Hayashi A."/>
            <person name="Hijishita S."/>
            <person name="Honda M."/>
            <person name="Hosokawa S."/>
            <person name="Ichikawa Y."/>
            <person name="Idonuma A."/>
            <person name="Iijima M."/>
            <person name="Ikeda M."/>
            <person name="Ikeno M."/>
            <person name="Ito K."/>
            <person name="Ito S."/>
            <person name="Ito T."/>
            <person name="Ito Y."/>
            <person name="Ito Y."/>
            <person name="Iwabuchi A."/>
            <person name="Kamiya K."/>
            <person name="Karasawa W."/>
            <person name="Kurita K."/>
            <person name="Katagiri S."/>
            <person name="Kikuta A."/>
            <person name="Kobayashi H."/>
            <person name="Kobayashi N."/>
            <person name="Machita K."/>
            <person name="Maehara T."/>
            <person name="Masukawa M."/>
            <person name="Mizubayashi T."/>
            <person name="Mukai Y."/>
            <person name="Nagasaki H."/>
            <person name="Nagata Y."/>
            <person name="Naito S."/>
            <person name="Nakashima M."/>
            <person name="Nakama Y."/>
            <person name="Nakamichi Y."/>
            <person name="Nakamura M."/>
            <person name="Meguro A."/>
            <person name="Negishi M."/>
            <person name="Ohta I."/>
            <person name="Ohta T."/>
            <person name="Okamoto M."/>
            <person name="Ono N."/>
            <person name="Saji S."/>
            <person name="Sakaguchi M."/>
            <person name="Sakai K."/>
            <person name="Shibata M."/>
            <person name="Shimokawa T."/>
            <person name="Song J."/>
            <person name="Takazaki Y."/>
            <person name="Terasawa K."/>
            <person name="Tsugane M."/>
            <person name="Tsuji K."/>
            <person name="Ueda S."/>
            <person name="Waki K."/>
            <person name="Yamagata H."/>
            <person name="Yamamoto M."/>
            <person name="Yamamoto S."/>
            <person name="Yamane H."/>
            <person name="Yoshiki S."/>
            <person name="Yoshihara R."/>
            <person name="Yukawa K."/>
            <person name="Zhong H."/>
            <person name="Yano M."/>
            <person name="Yuan Q."/>
            <person name="Ouyang S."/>
            <person name="Liu J."/>
            <person name="Jones K.M."/>
            <person name="Gansberger K."/>
            <person name="Moffat K."/>
            <person name="Hill J."/>
            <person name="Bera J."/>
            <person name="Fadrosh D."/>
            <person name="Jin S."/>
            <person name="Johri S."/>
            <person name="Kim M."/>
            <person name="Overton L."/>
            <person name="Reardon M."/>
            <person name="Tsitrin T."/>
            <person name="Vuong H."/>
            <person name="Weaver B."/>
            <person name="Ciecko A."/>
            <person name="Tallon L."/>
            <person name="Jackson J."/>
            <person name="Pai G."/>
            <person name="Aken S.V."/>
            <person name="Utterback T."/>
            <person name="Reidmuller S."/>
            <person name="Feldblyum T."/>
            <person name="Hsiao J."/>
            <person name="Zismann V."/>
            <person name="Iobst S."/>
            <person name="de Vazeille A.R."/>
            <person name="Buell C.R."/>
            <person name="Ying K."/>
            <person name="Li Y."/>
            <person name="Lu T."/>
            <person name="Huang Y."/>
            <person name="Zhao Q."/>
            <person name="Feng Q."/>
            <person name="Zhang L."/>
            <person name="Zhu J."/>
            <person name="Weng Q."/>
            <person name="Mu J."/>
            <person name="Lu Y."/>
            <person name="Fan D."/>
            <person name="Liu Y."/>
            <person name="Guan J."/>
            <person name="Zhang Y."/>
            <person name="Yu S."/>
            <person name="Liu X."/>
            <person name="Zhang Y."/>
            <person name="Hong G."/>
            <person name="Han B."/>
            <person name="Choisne N."/>
            <person name="Demange N."/>
            <person name="Orjeda G."/>
            <person name="Samain S."/>
            <person name="Cattolico L."/>
            <person name="Pelletier E."/>
            <person name="Couloux A."/>
            <person name="Segurens B."/>
            <person name="Wincker P."/>
            <person name="D'Hont A."/>
            <person name="Scarpelli C."/>
            <person name="Weissenbach J."/>
            <person name="Salanoubat M."/>
            <person name="Quetier F."/>
            <person name="Yu Y."/>
            <person name="Kim H.R."/>
            <person name="Rambo T."/>
            <person name="Currie J."/>
            <person name="Collura K."/>
            <person name="Luo M."/>
            <person name="Yang T."/>
            <person name="Ammiraju J.S.S."/>
            <person name="Engler F."/>
            <person name="Soderlund C."/>
            <person name="Wing R.A."/>
            <person name="Palmer L.E."/>
            <person name="de la Bastide M."/>
            <person name="Spiegel L."/>
            <person name="Nascimento L."/>
            <person name="Zutavern T."/>
            <person name="O'Shaughnessy A."/>
            <person name="Dike S."/>
            <person name="Dedhia N."/>
            <person name="Preston R."/>
            <person name="Balija V."/>
            <person name="McCombie W.R."/>
            <person name="Chow T."/>
            <person name="Chen H."/>
            <person name="Chung M."/>
            <person name="Chen C."/>
            <person name="Shaw J."/>
            <person name="Wu H."/>
            <person name="Hsiao K."/>
            <person name="Chao Y."/>
            <person name="Chu M."/>
            <person name="Cheng C."/>
            <person name="Hour A."/>
            <person name="Lee P."/>
            <person name="Lin S."/>
            <person name="Lin Y."/>
            <person name="Liou J."/>
            <person name="Liu S."/>
            <person name="Hsing Y."/>
            <person name="Raghuvanshi S."/>
            <person name="Mohanty A."/>
            <person name="Bharti A.K."/>
            <person name="Gaur A."/>
            <person name="Gupta V."/>
            <person name="Kumar D."/>
            <person name="Ravi V."/>
            <person name="Vij S."/>
            <person name="Kapur A."/>
            <person name="Khurana P."/>
            <person name="Khurana P."/>
            <person name="Khurana J.P."/>
            <person name="Tyagi A.K."/>
            <person name="Gaikwad K."/>
            <person name="Singh A."/>
            <person name="Dalal V."/>
            <person name="Srivastava S."/>
            <person name="Dixit A."/>
            <person name="Pal A.K."/>
            <person name="Ghazi I.A."/>
            <person name="Yadav M."/>
            <person name="Pandit A."/>
            <person name="Bhargava A."/>
            <person name="Sureshbabu K."/>
            <person name="Batra K."/>
            <person name="Sharma T.R."/>
            <person name="Mohapatra T."/>
            <person name="Singh N.K."/>
            <person name="Messing J."/>
            <person name="Nelson A.B."/>
            <person name="Fuks G."/>
            <person name="Kavchok S."/>
            <person name="Keizer G."/>
            <person name="Linton E."/>
            <person name="Llaca V."/>
            <person name="Song R."/>
            <person name="Tanyolac B."/>
            <person name="Young S."/>
            <person name="Ho-Il K."/>
            <person name="Hahn J.H."/>
            <person name="Sangsakoo G."/>
            <person name="Vanavichit A."/>
            <person name="de Mattos Luiz.A.T."/>
            <person name="Zimmer P.D."/>
            <person name="Malone G."/>
            <person name="Dellagostin O."/>
            <person name="de Oliveira A.C."/>
            <person name="Bevan M."/>
            <person name="Bancroft I."/>
            <person name="Minx P."/>
            <person name="Cordum H."/>
            <person name="Wilson R."/>
            <person name="Cheng Z."/>
            <person name="Jin W."/>
            <person name="Jiang J."/>
            <person name="Leong S.A."/>
            <person name="Iwama H."/>
            <person name="Gojobori T."/>
            <person name="Itoh T."/>
            <person name="Niimura Y."/>
            <person name="Fujii Y."/>
            <person name="Habara T."/>
            <person name="Sakai H."/>
            <person name="Sato Y."/>
            <person name="Wilson G."/>
            <person name="Kumar K."/>
            <person name="McCouch S."/>
            <person name="Juretic N."/>
            <person name="Hoen D."/>
            <person name="Wright S."/>
            <person name="Bruskiewich R."/>
            <person name="Bureau T."/>
            <person name="Miyao A."/>
            <person name="Hirochika H."/>
            <person name="Nishikawa T."/>
            <person name="Kadowaki K."/>
            <person name="Sugiura M."/>
            <person name="Burr B."/>
            <person name="Sasaki T."/>
        </authorList>
    </citation>
    <scope>NUCLEOTIDE SEQUENCE [LARGE SCALE GENOMIC DNA]</scope>
    <source>
        <strain evidence="3">cv. Nipponbare</strain>
    </source>
</reference>
<keyword evidence="1" id="KW-0472">Membrane</keyword>
<organism evidence="2 3">
    <name type="scientific">Oryza sativa subsp. japonica</name>
    <name type="common">Rice</name>
    <dbReference type="NCBI Taxonomy" id="39947"/>
    <lineage>
        <taxon>Eukaryota</taxon>
        <taxon>Viridiplantae</taxon>
        <taxon>Streptophyta</taxon>
        <taxon>Embryophyta</taxon>
        <taxon>Tracheophyta</taxon>
        <taxon>Spermatophyta</taxon>
        <taxon>Magnoliopsida</taxon>
        <taxon>Liliopsida</taxon>
        <taxon>Poales</taxon>
        <taxon>Poaceae</taxon>
        <taxon>BOP clade</taxon>
        <taxon>Oryzoideae</taxon>
        <taxon>Oryzeae</taxon>
        <taxon>Oryzinae</taxon>
        <taxon>Oryza</taxon>
        <taxon>Oryza sativa</taxon>
    </lineage>
</organism>
<keyword evidence="1" id="KW-0812">Transmembrane</keyword>
<evidence type="ECO:0000256" key="1">
    <source>
        <dbReference type="SAM" id="Phobius"/>
    </source>
</evidence>
<gene>
    <name evidence="2" type="primary">OSJNOa0076M01.4</name>
</gene>
<dbReference type="Proteomes" id="UP000000763">
    <property type="component" value="Chromosome 5"/>
</dbReference>
<reference evidence="3" key="2">
    <citation type="journal article" date="2008" name="Nucleic Acids Res.">
        <title>The rice annotation project database (RAP-DB): 2008 update.</title>
        <authorList>
            <consortium name="The rice annotation project (RAP)"/>
        </authorList>
    </citation>
    <scope>GENOME REANNOTATION</scope>
    <source>
        <strain evidence="3">cv. Nipponbare</strain>
    </source>
</reference>
<accession>Q5KQB5</accession>
<dbReference type="EMBL" id="AC152973">
    <property type="protein sequence ID" value="AAW56913.1"/>
    <property type="molecule type" value="Genomic_DNA"/>
</dbReference>
<sequence>MLPFPVTAAASASPPPPQPLPVAAAFILHRNRWFLSFPFLPGLLLCLLAAAASVHRCYCCLLIVYCLLVATPGKKRRTGRRERRGNLENLVHIENGMLGREIAPLYTHLSIHYQTILLRFIMTLNLYPGLVRHEALYKFGKSMNYPPELLRSSELPPEQQNRTFFTLNYTNRTNYPPTQSAVVLVYVAVKNARFYVVQGGNSDDRDSSGVLIRTLGYIRSSCSLRT</sequence>
<evidence type="ECO:0000313" key="3">
    <source>
        <dbReference type="Proteomes" id="UP000000763"/>
    </source>
</evidence>